<evidence type="ECO:0000313" key="7">
    <source>
        <dbReference type="EMBL" id="EDW76466.2"/>
    </source>
</evidence>
<dbReference type="EMBL" id="CH963857">
    <property type="protein sequence ID" value="EDW76466.2"/>
    <property type="molecule type" value="Genomic_DNA"/>
</dbReference>
<dbReference type="eggNOG" id="KOG4295">
    <property type="taxonomic scope" value="Eukaryota"/>
</dbReference>
<proteinExistence type="predicted"/>
<dbReference type="CDD" id="cd00109">
    <property type="entry name" value="Kunitz-type"/>
    <property type="match status" value="1"/>
</dbReference>
<reference evidence="7 8" key="1">
    <citation type="journal article" date="2007" name="Nature">
        <title>Evolution of genes and genomes on the Drosophila phylogeny.</title>
        <authorList>
            <consortium name="Drosophila 12 Genomes Consortium"/>
            <person name="Clark A.G."/>
            <person name="Eisen M.B."/>
            <person name="Smith D.R."/>
            <person name="Bergman C.M."/>
            <person name="Oliver B."/>
            <person name="Markow T.A."/>
            <person name="Kaufman T.C."/>
            <person name="Kellis M."/>
            <person name="Gelbart W."/>
            <person name="Iyer V.N."/>
            <person name="Pollard D.A."/>
            <person name="Sackton T.B."/>
            <person name="Larracuente A.M."/>
            <person name="Singh N.D."/>
            <person name="Abad J.P."/>
            <person name="Abt D.N."/>
            <person name="Adryan B."/>
            <person name="Aguade M."/>
            <person name="Akashi H."/>
            <person name="Anderson W.W."/>
            <person name="Aquadro C.F."/>
            <person name="Ardell D.H."/>
            <person name="Arguello R."/>
            <person name="Artieri C.G."/>
            <person name="Barbash D.A."/>
            <person name="Barker D."/>
            <person name="Barsanti P."/>
            <person name="Batterham P."/>
            <person name="Batzoglou S."/>
            <person name="Begun D."/>
            <person name="Bhutkar A."/>
            <person name="Blanco E."/>
            <person name="Bosak S.A."/>
            <person name="Bradley R.K."/>
            <person name="Brand A.D."/>
            <person name="Brent M.R."/>
            <person name="Brooks A.N."/>
            <person name="Brown R.H."/>
            <person name="Butlin R.K."/>
            <person name="Caggese C."/>
            <person name="Calvi B.R."/>
            <person name="Bernardo de Carvalho A."/>
            <person name="Caspi A."/>
            <person name="Castrezana S."/>
            <person name="Celniker S.E."/>
            <person name="Chang J.L."/>
            <person name="Chapple C."/>
            <person name="Chatterji S."/>
            <person name="Chinwalla A."/>
            <person name="Civetta A."/>
            <person name="Clifton S.W."/>
            <person name="Comeron J.M."/>
            <person name="Costello J.C."/>
            <person name="Coyne J.A."/>
            <person name="Daub J."/>
            <person name="David R.G."/>
            <person name="Delcher A.L."/>
            <person name="Delehaunty K."/>
            <person name="Do C.B."/>
            <person name="Ebling H."/>
            <person name="Edwards K."/>
            <person name="Eickbush T."/>
            <person name="Evans J.D."/>
            <person name="Filipski A."/>
            <person name="Findeiss S."/>
            <person name="Freyhult E."/>
            <person name="Fulton L."/>
            <person name="Fulton R."/>
            <person name="Garcia A.C."/>
            <person name="Gardiner A."/>
            <person name="Garfield D.A."/>
            <person name="Garvin B.E."/>
            <person name="Gibson G."/>
            <person name="Gilbert D."/>
            <person name="Gnerre S."/>
            <person name="Godfrey J."/>
            <person name="Good R."/>
            <person name="Gotea V."/>
            <person name="Gravely B."/>
            <person name="Greenberg A.J."/>
            <person name="Griffiths-Jones S."/>
            <person name="Gross S."/>
            <person name="Guigo R."/>
            <person name="Gustafson E.A."/>
            <person name="Haerty W."/>
            <person name="Hahn M.W."/>
            <person name="Halligan D.L."/>
            <person name="Halpern A.L."/>
            <person name="Halter G.M."/>
            <person name="Han M.V."/>
            <person name="Heger A."/>
            <person name="Hillier L."/>
            <person name="Hinrichs A.S."/>
            <person name="Holmes I."/>
            <person name="Hoskins R.A."/>
            <person name="Hubisz M.J."/>
            <person name="Hultmark D."/>
            <person name="Huntley M.A."/>
            <person name="Jaffe D.B."/>
            <person name="Jagadeeshan S."/>
            <person name="Jeck W.R."/>
            <person name="Johnson J."/>
            <person name="Jones C.D."/>
            <person name="Jordan W.C."/>
            <person name="Karpen G.H."/>
            <person name="Kataoka E."/>
            <person name="Keightley P.D."/>
            <person name="Kheradpour P."/>
            <person name="Kirkness E.F."/>
            <person name="Koerich L.B."/>
            <person name="Kristiansen K."/>
            <person name="Kudrna D."/>
            <person name="Kulathinal R.J."/>
            <person name="Kumar S."/>
            <person name="Kwok R."/>
            <person name="Lander E."/>
            <person name="Langley C.H."/>
            <person name="Lapoint R."/>
            <person name="Lazzaro B.P."/>
            <person name="Lee S.J."/>
            <person name="Levesque L."/>
            <person name="Li R."/>
            <person name="Lin C.F."/>
            <person name="Lin M.F."/>
            <person name="Lindblad-Toh K."/>
            <person name="Llopart A."/>
            <person name="Long M."/>
            <person name="Low L."/>
            <person name="Lozovsky E."/>
            <person name="Lu J."/>
            <person name="Luo M."/>
            <person name="Machado C.A."/>
            <person name="Makalowski W."/>
            <person name="Marzo M."/>
            <person name="Matsuda M."/>
            <person name="Matzkin L."/>
            <person name="McAllister B."/>
            <person name="McBride C.S."/>
            <person name="McKernan B."/>
            <person name="McKernan K."/>
            <person name="Mendez-Lago M."/>
            <person name="Minx P."/>
            <person name="Mollenhauer M.U."/>
            <person name="Montooth K."/>
            <person name="Mount S.M."/>
            <person name="Mu X."/>
            <person name="Myers E."/>
            <person name="Negre B."/>
            <person name="Newfeld S."/>
            <person name="Nielsen R."/>
            <person name="Noor M.A."/>
            <person name="O'Grady P."/>
            <person name="Pachter L."/>
            <person name="Papaceit M."/>
            <person name="Parisi M.J."/>
            <person name="Parisi M."/>
            <person name="Parts L."/>
            <person name="Pedersen J.S."/>
            <person name="Pesole G."/>
            <person name="Phillippy A.M."/>
            <person name="Ponting C.P."/>
            <person name="Pop M."/>
            <person name="Porcelli D."/>
            <person name="Powell J.R."/>
            <person name="Prohaska S."/>
            <person name="Pruitt K."/>
            <person name="Puig M."/>
            <person name="Quesneville H."/>
            <person name="Ram K.R."/>
            <person name="Rand D."/>
            <person name="Rasmussen M.D."/>
            <person name="Reed L.K."/>
            <person name="Reenan R."/>
            <person name="Reily A."/>
            <person name="Remington K.A."/>
            <person name="Rieger T.T."/>
            <person name="Ritchie M.G."/>
            <person name="Robin C."/>
            <person name="Rogers Y.H."/>
            <person name="Rohde C."/>
            <person name="Rozas J."/>
            <person name="Rubenfield M.J."/>
            <person name="Ruiz A."/>
            <person name="Russo S."/>
            <person name="Salzberg S.L."/>
            <person name="Sanchez-Gracia A."/>
            <person name="Saranga D.J."/>
            <person name="Sato H."/>
            <person name="Schaeffer S.W."/>
            <person name="Schatz M.C."/>
            <person name="Schlenke T."/>
            <person name="Schwartz R."/>
            <person name="Segarra C."/>
            <person name="Singh R.S."/>
            <person name="Sirot L."/>
            <person name="Sirota M."/>
            <person name="Sisneros N.B."/>
            <person name="Smith C.D."/>
            <person name="Smith T.F."/>
            <person name="Spieth J."/>
            <person name="Stage D.E."/>
            <person name="Stark A."/>
            <person name="Stephan W."/>
            <person name="Strausberg R.L."/>
            <person name="Strempel S."/>
            <person name="Sturgill D."/>
            <person name="Sutton G."/>
            <person name="Sutton G.G."/>
            <person name="Tao W."/>
            <person name="Teichmann S."/>
            <person name="Tobari Y.N."/>
            <person name="Tomimura Y."/>
            <person name="Tsolas J.M."/>
            <person name="Valente V.L."/>
            <person name="Venter E."/>
            <person name="Venter J.C."/>
            <person name="Vicario S."/>
            <person name="Vieira F.G."/>
            <person name="Vilella A.J."/>
            <person name="Villasante A."/>
            <person name="Walenz B."/>
            <person name="Wang J."/>
            <person name="Wasserman M."/>
            <person name="Watts T."/>
            <person name="Wilson D."/>
            <person name="Wilson R.K."/>
            <person name="Wing R.A."/>
            <person name="Wolfner M.F."/>
            <person name="Wong A."/>
            <person name="Wong G.K."/>
            <person name="Wu C.I."/>
            <person name="Wu G."/>
            <person name="Yamamoto D."/>
            <person name="Yang H.P."/>
            <person name="Yang S.P."/>
            <person name="Yorke J.A."/>
            <person name="Yoshida K."/>
            <person name="Zdobnov E."/>
            <person name="Zhang P."/>
            <person name="Zhang Y."/>
            <person name="Zimin A.V."/>
            <person name="Baldwin J."/>
            <person name="Abdouelleil A."/>
            <person name="Abdulkadir J."/>
            <person name="Abebe A."/>
            <person name="Abera B."/>
            <person name="Abreu J."/>
            <person name="Acer S.C."/>
            <person name="Aftuck L."/>
            <person name="Alexander A."/>
            <person name="An P."/>
            <person name="Anderson E."/>
            <person name="Anderson S."/>
            <person name="Arachi H."/>
            <person name="Azer M."/>
            <person name="Bachantsang P."/>
            <person name="Barry A."/>
            <person name="Bayul T."/>
            <person name="Berlin A."/>
            <person name="Bessette D."/>
            <person name="Bloom T."/>
            <person name="Blye J."/>
            <person name="Boguslavskiy L."/>
            <person name="Bonnet C."/>
            <person name="Boukhgalter B."/>
            <person name="Bourzgui I."/>
            <person name="Brown A."/>
            <person name="Cahill P."/>
            <person name="Channer S."/>
            <person name="Cheshatsang Y."/>
            <person name="Chuda L."/>
            <person name="Citroen M."/>
            <person name="Collymore A."/>
            <person name="Cooke P."/>
            <person name="Costello M."/>
            <person name="D'Aco K."/>
            <person name="Daza R."/>
            <person name="De Haan G."/>
            <person name="DeGray S."/>
            <person name="DeMaso C."/>
            <person name="Dhargay N."/>
            <person name="Dooley K."/>
            <person name="Dooley E."/>
            <person name="Doricent M."/>
            <person name="Dorje P."/>
            <person name="Dorjee K."/>
            <person name="Dupes A."/>
            <person name="Elong R."/>
            <person name="Falk J."/>
            <person name="Farina A."/>
            <person name="Faro S."/>
            <person name="Ferguson D."/>
            <person name="Fisher S."/>
            <person name="Foley C.D."/>
            <person name="Franke A."/>
            <person name="Friedrich D."/>
            <person name="Gadbois L."/>
            <person name="Gearin G."/>
            <person name="Gearin C.R."/>
            <person name="Giannoukos G."/>
            <person name="Goode T."/>
            <person name="Graham J."/>
            <person name="Grandbois E."/>
            <person name="Grewal S."/>
            <person name="Gyaltsen K."/>
            <person name="Hafez N."/>
            <person name="Hagos B."/>
            <person name="Hall J."/>
            <person name="Henson C."/>
            <person name="Hollinger A."/>
            <person name="Honan T."/>
            <person name="Huard M.D."/>
            <person name="Hughes L."/>
            <person name="Hurhula B."/>
            <person name="Husby M.E."/>
            <person name="Kamat A."/>
            <person name="Kanga B."/>
            <person name="Kashin S."/>
            <person name="Khazanovich D."/>
            <person name="Kisner P."/>
            <person name="Lance K."/>
            <person name="Lara M."/>
            <person name="Lee W."/>
            <person name="Lennon N."/>
            <person name="Letendre F."/>
            <person name="LeVine R."/>
            <person name="Lipovsky A."/>
            <person name="Liu X."/>
            <person name="Liu J."/>
            <person name="Liu S."/>
            <person name="Lokyitsang T."/>
            <person name="Lokyitsang Y."/>
            <person name="Lubonja R."/>
            <person name="Lui A."/>
            <person name="MacDonald P."/>
            <person name="Magnisalis V."/>
            <person name="Maru K."/>
            <person name="Matthews C."/>
            <person name="McCusker W."/>
            <person name="McDonough S."/>
            <person name="Mehta T."/>
            <person name="Meldrim J."/>
            <person name="Meneus L."/>
            <person name="Mihai O."/>
            <person name="Mihalev A."/>
            <person name="Mihova T."/>
            <person name="Mittelman R."/>
            <person name="Mlenga V."/>
            <person name="Montmayeur A."/>
            <person name="Mulrain L."/>
            <person name="Navidi A."/>
            <person name="Naylor J."/>
            <person name="Negash T."/>
            <person name="Nguyen T."/>
            <person name="Nguyen N."/>
            <person name="Nicol R."/>
            <person name="Norbu C."/>
            <person name="Norbu N."/>
            <person name="Novod N."/>
            <person name="O'Neill B."/>
            <person name="Osman S."/>
            <person name="Markiewicz E."/>
            <person name="Oyono O.L."/>
            <person name="Patti C."/>
            <person name="Phunkhang P."/>
            <person name="Pierre F."/>
            <person name="Priest M."/>
            <person name="Raghuraman S."/>
            <person name="Rege F."/>
            <person name="Reyes R."/>
            <person name="Rise C."/>
            <person name="Rogov P."/>
            <person name="Ross K."/>
            <person name="Ryan E."/>
            <person name="Settipalli S."/>
            <person name="Shea T."/>
            <person name="Sherpa N."/>
            <person name="Shi L."/>
            <person name="Shih D."/>
            <person name="Sparrow T."/>
            <person name="Spaulding J."/>
            <person name="Stalker J."/>
            <person name="Stange-Thomann N."/>
            <person name="Stavropoulos S."/>
            <person name="Stone C."/>
            <person name="Strader C."/>
            <person name="Tesfaye S."/>
            <person name="Thomson T."/>
            <person name="Thoulutsang Y."/>
            <person name="Thoulutsang D."/>
            <person name="Topham K."/>
            <person name="Topping I."/>
            <person name="Tsamla T."/>
            <person name="Vassiliev H."/>
            <person name="Vo A."/>
            <person name="Wangchuk T."/>
            <person name="Wangdi T."/>
            <person name="Weiand M."/>
            <person name="Wilkinson J."/>
            <person name="Wilson A."/>
            <person name="Yadav S."/>
            <person name="Young G."/>
            <person name="Yu Q."/>
            <person name="Zembek L."/>
            <person name="Zhong D."/>
            <person name="Zimmer A."/>
            <person name="Zwirko Z."/>
            <person name="Jaffe D.B."/>
            <person name="Alvarez P."/>
            <person name="Brockman W."/>
            <person name="Butler J."/>
            <person name="Chin C."/>
            <person name="Gnerre S."/>
            <person name="Grabherr M."/>
            <person name="Kleber M."/>
            <person name="Mauceli E."/>
            <person name="MacCallum I."/>
        </authorList>
    </citation>
    <scope>NUCLEOTIDE SEQUENCE [LARGE SCALE GENOMIC DNA]</scope>
    <source>
        <strain evidence="8">Tucson 14030-0811.24</strain>
    </source>
</reference>
<dbReference type="Gene3D" id="4.10.410.10">
    <property type="entry name" value="Pancreatic trypsin inhibitor Kunitz domain"/>
    <property type="match status" value="1"/>
</dbReference>
<keyword evidence="5" id="KW-0732">Signal</keyword>
<dbReference type="InParanoid" id="B4MVC1"/>
<dbReference type="GO" id="GO:0005615">
    <property type="term" value="C:extracellular space"/>
    <property type="evidence" value="ECO:0007669"/>
    <property type="project" value="TreeGrafter"/>
</dbReference>
<name>B4MVC1_DROWI</name>
<dbReference type="PRINTS" id="PR00759">
    <property type="entry name" value="BASICPTASE"/>
</dbReference>
<dbReference type="InterPro" id="IPR002223">
    <property type="entry name" value="Kunitz_BPTI"/>
</dbReference>
<dbReference type="PROSITE" id="PS50279">
    <property type="entry name" value="BPTI_KUNITZ_2"/>
    <property type="match status" value="1"/>
</dbReference>
<dbReference type="SMART" id="SM00131">
    <property type="entry name" value="KU"/>
    <property type="match status" value="1"/>
</dbReference>
<gene>
    <name evidence="7" type="primary">Dwil\GK15468</name>
    <name evidence="7" type="ORF">Dwil_GK15468</name>
</gene>
<keyword evidence="3" id="KW-1015">Disulfide bond</keyword>
<dbReference type="InterPro" id="IPR020901">
    <property type="entry name" value="Prtase_inh_Kunz-CS"/>
</dbReference>
<feature type="region of interest" description="Disordered" evidence="4">
    <location>
        <begin position="109"/>
        <end position="132"/>
    </location>
</feature>
<dbReference type="Pfam" id="PF00014">
    <property type="entry name" value="Kunitz_BPTI"/>
    <property type="match status" value="1"/>
</dbReference>
<dbReference type="InterPro" id="IPR036880">
    <property type="entry name" value="Kunitz_BPTI_sf"/>
</dbReference>
<keyword evidence="1" id="KW-0646">Protease inhibitor</keyword>
<dbReference type="STRING" id="7260.B4MVC1"/>
<dbReference type="FunCoup" id="B4MVC1">
    <property type="interactions" value="21"/>
</dbReference>
<evidence type="ECO:0000256" key="5">
    <source>
        <dbReference type="SAM" id="SignalP"/>
    </source>
</evidence>
<dbReference type="AlphaFoldDB" id="B4MVC1"/>
<sequence>MFTKTQQFLLIFGASMLCLSQGAAVDSTDFVVEKQVESEEKTSELPNVPTECHQPKETGRCFALFYRYAYNVDTQKCEEFIYGGCAGNGNNFETKSLCEAKCLGKTTEEELEESTTVTSDSTTIPSNISTSD</sequence>
<keyword evidence="2" id="KW-0722">Serine protease inhibitor</keyword>
<feature type="compositionally biased region" description="Low complexity" evidence="4">
    <location>
        <begin position="114"/>
        <end position="123"/>
    </location>
</feature>
<feature type="domain" description="BPTI/Kunitz inhibitor" evidence="6">
    <location>
        <begin position="52"/>
        <end position="102"/>
    </location>
</feature>
<evidence type="ECO:0000256" key="4">
    <source>
        <dbReference type="SAM" id="MobiDB-lite"/>
    </source>
</evidence>
<dbReference type="SMR" id="B4MVC1"/>
<evidence type="ECO:0000256" key="2">
    <source>
        <dbReference type="ARBA" id="ARBA00022900"/>
    </source>
</evidence>
<keyword evidence="8" id="KW-1185">Reference proteome</keyword>
<dbReference type="PANTHER" id="PTHR10083:SF373">
    <property type="entry name" value="SERINE PEPTIDASE INHIBITOR, KUNITZ TYPE, 2"/>
    <property type="match status" value="1"/>
</dbReference>
<feature type="chain" id="PRO_5006458069" description="BPTI/Kunitz inhibitor domain-containing protein" evidence="5">
    <location>
        <begin position="25"/>
        <end position="132"/>
    </location>
</feature>
<dbReference type="MEROPS" id="I02.955"/>
<feature type="signal peptide" evidence="5">
    <location>
        <begin position="1"/>
        <end position="24"/>
    </location>
</feature>
<dbReference type="PANTHER" id="PTHR10083">
    <property type="entry name" value="KUNITZ-TYPE PROTEASE INHIBITOR-RELATED"/>
    <property type="match status" value="1"/>
</dbReference>
<accession>B4MVC1</accession>
<dbReference type="InterPro" id="IPR050098">
    <property type="entry name" value="TFPI/VKTCI-like"/>
</dbReference>
<evidence type="ECO:0000256" key="1">
    <source>
        <dbReference type="ARBA" id="ARBA00022690"/>
    </source>
</evidence>
<dbReference type="FunFam" id="4.10.410.10:FF:000020">
    <property type="entry name" value="Collagen, type VI, alpha 3"/>
    <property type="match status" value="1"/>
</dbReference>
<protein>
    <recommendedName>
        <fullName evidence="6">BPTI/Kunitz inhibitor domain-containing protein</fullName>
    </recommendedName>
</protein>
<dbReference type="GO" id="GO:0004867">
    <property type="term" value="F:serine-type endopeptidase inhibitor activity"/>
    <property type="evidence" value="ECO:0007669"/>
    <property type="project" value="UniProtKB-KW"/>
</dbReference>
<organism evidence="7 8">
    <name type="scientific">Drosophila willistoni</name>
    <name type="common">Fruit fly</name>
    <dbReference type="NCBI Taxonomy" id="7260"/>
    <lineage>
        <taxon>Eukaryota</taxon>
        <taxon>Metazoa</taxon>
        <taxon>Ecdysozoa</taxon>
        <taxon>Arthropoda</taxon>
        <taxon>Hexapoda</taxon>
        <taxon>Insecta</taxon>
        <taxon>Pterygota</taxon>
        <taxon>Neoptera</taxon>
        <taxon>Endopterygota</taxon>
        <taxon>Diptera</taxon>
        <taxon>Brachycera</taxon>
        <taxon>Muscomorpha</taxon>
        <taxon>Ephydroidea</taxon>
        <taxon>Drosophilidae</taxon>
        <taxon>Drosophila</taxon>
        <taxon>Sophophora</taxon>
    </lineage>
</organism>
<evidence type="ECO:0000313" key="8">
    <source>
        <dbReference type="Proteomes" id="UP000007798"/>
    </source>
</evidence>
<dbReference type="KEGG" id="dwi:6642257"/>
<evidence type="ECO:0000256" key="3">
    <source>
        <dbReference type="ARBA" id="ARBA00023157"/>
    </source>
</evidence>
<evidence type="ECO:0000259" key="6">
    <source>
        <dbReference type="PROSITE" id="PS50279"/>
    </source>
</evidence>
<dbReference type="HOGENOM" id="CLU_156091_0_0_1"/>
<dbReference type="PROSITE" id="PS00280">
    <property type="entry name" value="BPTI_KUNITZ_1"/>
    <property type="match status" value="1"/>
</dbReference>
<dbReference type="SUPFAM" id="SSF57362">
    <property type="entry name" value="BPTI-like"/>
    <property type="match status" value="1"/>
</dbReference>
<dbReference type="Proteomes" id="UP000007798">
    <property type="component" value="Unassembled WGS sequence"/>
</dbReference>
<dbReference type="OrthoDB" id="4473401at2759"/>